<feature type="active site" evidence="9">
    <location>
        <position position="36"/>
    </location>
</feature>
<dbReference type="GO" id="GO:0005524">
    <property type="term" value="F:ATP binding"/>
    <property type="evidence" value="ECO:0007669"/>
    <property type="project" value="UniProtKB-UniRule"/>
</dbReference>
<name>A0A560L1U1_9BRAD</name>
<dbReference type="Gene3D" id="3.40.50.300">
    <property type="entry name" value="P-loop containing nucleotide triphosphate hydrolases"/>
    <property type="match status" value="1"/>
</dbReference>
<keyword evidence="7 9" id="KW-0460">Magnesium</keyword>
<keyword evidence="11" id="KW-1185">Reference proteome</keyword>
<keyword evidence="5 9" id="KW-0093">Biotin biosynthesis</keyword>
<evidence type="ECO:0000256" key="4">
    <source>
        <dbReference type="ARBA" id="ARBA00022741"/>
    </source>
</evidence>
<keyword evidence="1 9" id="KW-0963">Cytoplasm</keyword>
<comment type="caution">
    <text evidence="10">The sequence shown here is derived from an EMBL/GenBank/DDBJ whole genome shotgun (WGS) entry which is preliminary data.</text>
</comment>
<dbReference type="HAMAP" id="MF_00336">
    <property type="entry name" value="BioD"/>
    <property type="match status" value="1"/>
</dbReference>
<comment type="function">
    <text evidence="9">Catalyzes a mechanistically unusual reaction, the ATP-dependent insertion of CO2 between the N7 and N8 nitrogen atoms of 7,8-diaminopelargonic acid (DAPA, also called 7,8-diammoniononanoate) to form a ureido ring.</text>
</comment>
<dbReference type="InterPro" id="IPR027417">
    <property type="entry name" value="P-loop_NTPase"/>
</dbReference>
<keyword evidence="3 9" id="KW-0479">Metal-binding</keyword>
<sequence length="215" mass="23530">MKVRLQQIVVTGTDTGIGKTVFCAGLTNLLGASYWKPIQAGLEGETDTEVVARLGSLTSDRIVPELYRLRTPTSPHYSAEIDEVRIDTDSLDVPDTGERPLVIEGTGGLMVPLSGGAFYIDIFERWRLPIVLCASTALGTINHSLLSIEALRKRNVDILGIAFVGEKNPEAVRAVCEMGRVRWLGRLPWIAPLSSDTLQAAFNASFCRDDFKPWG</sequence>
<feature type="binding site" evidence="9">
    <location>
        <position position="47"/>
    </location>
    <ligand>
        <name>Mg(2+)</name>
        <dbReference type="ChEBI" id="CHEBI:18420"/>
    </ligand>
</feature>
<comment type="catalytic activity">
    <reaction evidence="9">
        <text>(7R,8S)-7,8-diammoniononanoate + CO2 + ATP = (4R,5S)-dethiobiotin + ADP + phosphate + 3 H(+)</text>
        <dbReference type="Rhea" id="RHEA:15805"/>
        <dbReference type="ChEBI" id="CHEBI:15378"/>
        <dbReference type="ChEBI" id="CHEBI:16526"/>
        <dbReference type="ChEBI" id="CHEBI:30616"/>
        <dbReference type="ChEBI" id="CHEBI:43474"/>
        <dbReference type="ChEBI" id="CHEBI:149469"/>
        <dbReference type="ChEBI" id="CHEBI:149473"/>
        <dbReference type="ChEBI" id="CHEBI:456216"/>
        <dbReference type="EC" id="6.3.3.3"/>
    </reaction>
</comment>
<evidence type="ECO:0000313" key="10">
    <source>
        <dbReference type="EMBL" id="TWB89327.1"/>
    </source>
</evidence>
<feature type="binding site" evidence="9">
    <location>
        <position position="20"/>
    </location>
    <ligand>
        <name>Mg(2+)</name>
        <dbReference type="ChEBI" id="CHEBI:18420"/>
    </ligand>
</feature>
<dbReference type="NCBIfam" id="TIGR00347">
    <property type="entry name" value="bioD"/>
    <property type="match status" value="1"/>
</dbReference>
<evidence type="ECO:0000256" key="3">
    <source>
        <dbReference type="ARBA" id="ARBA00022723"/>
    </source>
</evidence>
<dbReference type="PIRSF" id="PIRSF006755">
    <property type="entry name" value="DTB_synth"/>
    <property type="match status" value="1"/>
</dbReference>
<feature type="binding site" evidence="9">
    <location>
        <position position="104"/>
    </location>
    <ligand>
        <name>Mg(2+)</name>
        <dbReference type="ChEBI" id="CHEBI:18420"/>
    </ligand>
</feature>
<evidence type="ECO:0000313" key="11">
    <source>
        <dbReference type="Proteomes" id="UP000321304"/>
    </source>
</evidence>
<dbReference type="InterPro" id="IPR004472">
    <property type="entry name" value="DTB_synth_BioD"/>
</dbReference>
<protein>
    <recommendedName>
        <fullName evidence="9">ATP-dependent dethiobiotin synthetase BioD</fullName>
        <ecNumber evidence="9">6.3.3.3</ecNumber>
    </recommendedName>
    <alternativeName>
        <fullName evidence="9">DTB synthetase</fullName>
        <shortName evidence="9">DTBS</shortName>
    </alternativeName>
    <alternativeName>
        <fullName evidence="9">Dethiobiotin synthase</fullName>
    </alternativeName>
</protein>
<dbReference type="CDD" id="cd03109">
    <property type="entry name" value="DTBS"/>
    <property type="match status" value="1"/>
</dbReference>
<dbReference type="PANTHER" id="PTHR43210:SF2">
    <property type="entry name" value="ATP-DEPENDENT DETHIOBIOTIN SYNTHETASE BIOD 2"/>
    <property type="match status" value="1"/>
</dbReference>
<dbReference type="UniPathway" id="UPA00078">
    <property type="reaction ID" value="UER00161"/>
</dbReference>
<comment type="caution">
    <text evidence="9">Lacks conserved residue(s) required for the propagation of feature annotation.</text>
</comment>
<dbReference type="EC" id="6.3.3.3" evidence="9"/>
<accession>A0A560L1U1</accession>
<dbReference type="EMBL" id="VITY01000016">
    <property type="protein sequence ID" value="TWB89327.1"/>
    <property type="molecule type" value="Genomic_DNA"/>
</dbReference>
<proteinExistence type="inferred from homology"/>
<dbReference type="SUPFAM" id="SSF52540">
    <property type="entry name" value="P-loop containing nucleoside triphosphate hydrolases"/>
    <property type="match status" value="1"/>
</dbReference>
<evidence type="ECO:0000256" key="7">
    <source>
        <dbReference type="ARBA" id="ARBA00022842"/>
    </source>
</evidence>
<evidence type="ECO:0000256" key="8">
    <source>
        <dbReference type="ARBA" id="ARBA00047386"/>
    </source>
</evidence>
<comment type="subunit">
    <text evidence="9">Homodimer.</text>
</comment>
<evidence type="ECO:0000256" key="5">
    <source>
        <dbReference type="ARBA" id="ARBA00022756"/>
    </source>
</evidence>
<dbReference type="AlphaFoldDB" id="A0A560L1U1"/>
<evidence type="ECO:0000256" key="9">
    <source>
        <dbReference type="HAMAP-Rule" id="MF_00336"/>
    </source>
</evidence>
<feature type="binding site" evidence="9">
    <location>
        <position position="47"/>
    </location>
    <ligand>
        <name>ATP</name>
        <dbReference type="ChEBI" id="CHEBI:30616"/>
    </ligand>
</feature>
<feature type="binding site" evidence="9">
    <location>
        <begin position="188"/>
        <end position="190"/>
    </location>
    <ligand>
        <name>ATP</name>
        <dbReference type="ChEBI" id="CHEBI:30616"/>
    </ligand>
</feature>
<feature type="binding site" evidence="9">
    <location>
        <begin position="16"/>
        <end position="21"/>
    </location>
    <ligand>
        <name>ATP</name>
        <dbReference type="ChEBI" id="CHEBI:30616"/>
    </ligand>
</feature>
<dbReference type="STRING" id="1755647.AS156_35350"/>
<comment type="pathway">
    <text evidence="9">Cofactor biosynthesis; biotin biosynthesis; biotin from 7,8-diaminononanoate: step 1/2.</text>
</comment>
<comment type="subcellular location">
    <subcellularLocation>
        <location evidence="9">Cytoplasm</location>
    </subcellularLocation>
</comment>
<keyword evidence="4 9" id="KW-0547">Nucleotide-binding</keyword>
<evidence type="ECO:0000256" key="6">
    <source>
        <dbReference type="ARBA" id="ARBA00022840"/>
    </source>
</evidence>
<organism evidence="10 11">
    <name type="scientific">Bradyrhizobium macuxiense</name>
    <dbReference type="NCBI Taxonomy" id="1755647"/>
    <lineage>
        <taxon>Bacteria</taxon>
        <taxon>Pseudomonadati</taxon>
        <taxon>Pseudomonadota</taxon>
        <taxon>Alphaproteobacteria</taxon>
        <taxon>Hyphomicrobiales</taxon>
        <taxon>Nitrobacteraceae</taxon>
        <taxon>Bradyrhizobium</taxon>
    </lineage>
</organism>
<evidence type="ECO:0000256" key="1">
    <source>
        <dbReference type="ARBA" id="ARBA00022490"/>
    </source>
</evidence>
<reference evidence="10 11" key="1">
    <citation type="submission" date="2019-06" db="EMBL/GenBank/DDBJ databases">
        <title>Genomic Encyclopedia of Type Strains, Phase IV (KMG-V): Genome sequencing to study the core and pangenomes of soil and plant-associated prokaryotes.</title>
        <authorList>
            <person name="Whitman W."/>
        </authorList>
    </citation>
    <scope>NUCLEOTIDE SEQUENCE [LARGE SCALE GENOMIC DNA]</scope>
    <source>
        <strain evidence="10 11">BR 10355</strain>
    </source>
</reference>
<evidence type="ECO:0000256" key="2">
    <source>
        <dbReference type="ARBA" id="ARBA00022598"/>
    </source>
</evidence>
<dbReference type="Pfam" id="PF13500">
    <property type="entry name" value="AAA_26"/>
    <property type="match status" value="1"/>
</dbReference>
<gene>
    <name evidence="9" type="primary">bioD</name>
    <name evidence="10" type="ORF">FBZ93_11642</name>
</gene>
<dbReference type="GO" id="GO:0009102">
    <property type="term" value="P:biotin biosynthetic process"/>
    <property type="evidence" value="ECO:0007669"/>
    <property type="project" value="UniProtKB-UniRule"/>
</dbReference>
<keyword evidence="2 9" id="KW-0436">Ligase</keyword>
<dbReference type="Proteomes" id="UP000321304">
    <property type="component" value="Unassembled WGS sequence"/>
</dbReference>
<comment type="similarity">
    <text evidence="9">Belongs to the dethiobiotin synthetase family.</text>
</comment>
<dbReference type="PANTHER" id="PTHR43210">
    <property type="entry name" value="DETHIOBIOTIN SYNTHETASE"/>
    <property type="match status" value="1"/>
</dbReference>
<comment type="catalytic activity">
    <reaction evidence="8">
        <text>(7R,8S)-8-amino-7-(carboxyamino)nonanoate + ATP = (4R,5S)-dethiobiotin + ADP + phosphate + H(+)</text>
        <dbReference type="Rhea" id="RHEA:63684"/>
        <dbReference type="ChEBI" id="CHEBI:15378"/>
        <dbReference type="ChEBI" id="CHEBI:30616"/>
        <dbReference type="ChEBI" id="CHEBI:43474"/>
        <dbReference type="ChEBI" id="CHEBI:149470"/>
        <dbReference type="ChEBI" id="CHEBI:149473"/>
        <dbReference type="ChEBI" id="CHEBI:456216"/>
    </reaction>
</comment>
<dbReference type="GO" id="GO:0004141">
    <property type="term" value="F:dethiobiotin synthase activity"/>
    <property type="evidence" value="ECO:0007669"/>
    <property type="project" value="UniProtKB-UniRule"/>
</dbReference>
<dbReference type="GO" id="GO:0005829">
    <property type="term" value="C:cytosol"/>
    <property type="evidence" value="ECO:0007669"/>
    <property type="project" value="TreeGrafter"/>
</dbReference>
<comment type="cofactor">
    <cofactor evidence="9">
        <name>Mg(2+)</name>
        <dbReference type="ChEBI" id="CHEBI:18420"/>
    </cofactor>
</comment>
<keyword evidence="6 9" id="KW-0067">ATP-binding</keyword>
<dbReference type="GO" id="GO:0000287">
    <property type="term" value="F:magnesium ion binding"/>
    <property type="evidence" value="ECO:0007669"/>
    <property type="project" value="UniProtKB-UniRule"/>
</dbReference>
<feature type="binding site" evidence="9">
    <location>
        <begin position="104"/>
        <end position="107"/>
    </location>
    <ligand>
        <name>ATP</name>
        <dbReference type="ChEBI" id="CHEBI:30616"/>
    </ligand>
</feature>